<evidence type="ECO:0000313" key="1">
    <source>
        <dbReference type="EMBL" id="AFK40315.1"/>
    </source>
</evidence>
<organism evidence="1">
    <name type="scientific">Lotus japonicus</name>
    <name type="common">Lotus corniculatus var. japonicus</name>
    <dbReference type="NCBI Taxonomy" id="34305"/>
    <lineage>
        <taxon>Eukaryota</taxon>
        <taxon>Viridiplantae</taxon>
        <taxon>Streptophyta</taxon>
        <taxon>Embryophyta</taxon>
        <taxon>Tracheophyta</taxon>
        <taxon>Spermatophyta</taxon>
        <taxon>Magnoliopsida</taxon>
        <taxon>eudicotyledons</taxon>
        <taxon>Gunneridae</taxon>
        <taxon>Pentapetalae</taxon>
        <taxon>rosids</taxon>
        <taxon>fabids</taxon>
        <taxon>Fabales</taxon>
        <taxon>Fabaceae</taxon>
        <taxon>Papilionoideae</taxon>
        <taxon>50 kb inversion clade</taxon>
        <taxon>NPAAA clade</taxon>
        <taxon>Hologalegina</taxon>
        <taxon>robinioid clade</taxon>
        <taxon>Loteae</taxon>
        <taxon>Lotus</taxon>
    </lineage>
</organism>
<reference evidence="1" key="1">
    <citation type="submission" date="2012-05" db="EMBL/GenBank/DDBJ databases">
        <authorList>
            <person name="Krishnakumar V."/>
            <person name="Cheung F."/>
            <person name="Xiao Y."/>
            <person name="Chan A."/>
            <person name="Moskal W.A."/>
            <person name="Town C.D."/>
        </authorList>
    </citation>
    <scope>NUCLEOTIDE SEQUENCE</scope>
</reference>
<protein>
    <submittedName>
        <fullName evidence="1">Uncharacterized protein</fullName>
    </submittedName>
</protein>
<dbReference type="AlphaFoldDB" id="I3SJ73"/>
<accession>I3SJ73</accession>
<sequence>MHAHTWMSYLSIVQKYTINYLQEHPCKINLFSRVGYMIFSP</sequence>
<proteinExistence type="evidence at transcript level"/>
<name>I3SJ73_LOTJA</name>
<dbReference type="EMBL" id="BT140520">
    <property type="protein sequence ID" value="AFK40315.1"/>
    <property type="molecule type" value="mRNA"/>
</dbReference>